<dbReference type="Proteomes" id="UP000268007">
    <property type="component" value="Unassembled WGS sequence"/>
</dbReference>
<dbReference type="AlphaFoldDB" id="A0A495J1G9"/>
<evidence type="ECO:0000313" key="1">
    <source>
        <dbReference type="EMBL" id="RKR82826.1"/>
    </source>
</evidence>
<dbReference type="EMBL" id="RBKU01000001">
    <property type="protein sequence ID" value="RKR82826.1"/>
    <property type="molecule type" value="Genomic_DNA"/>
</dbReference>
<organism evidence="1 2">
    <name type="scientific">Mucilaginibacter gracilis</name>
    <dbReference type="NCBI Taxonomy" id="423350"/>
    <lineage>
        <taxon>Bacteria</taxon>
        <taxon>Pseudomonadati</taxon>
        <taxon>Bacteroidota</taxon>
        <taxon>Sphingobacteriia</taxon>
        <taxon>Sphingobacteriales</taxon>
        <taxon>Sphingobacteriaceae</taxon>
        <taxon>Mucilaginibacter</taxon>
    </lineage>
</organism>
<proteinExistence type="predicted"/>
<gene>
    <name evidence="1" type="ORF">BDD43_3016</name>
</gene>
<name>A0A495J1G9_9SPHI</name>
<reference evidence="1 2" key="1">
    <citation type="submission" date="2018-10" db="EMBL/GenBank/DDBJ databases">
        <title>Genomic Encyclopedia of Archaeal and Bacterial Type Strains, Phase II (KMG-II): from individual species to whole genera.</title>
        <authorList>
            <person name="Goeker M."/>
        </authorList>
    </citation>
    <scope>NUCLEOTIDE SEQUENCE [LARGE SCALE GENOMIC DNA]</scope>
    <source>
        <strain evidence="1 2">DSM 18602</strain>
    </source>
</reference>
<comment type="caution">
    <text evidence="1">The sequence shown here is derived from an EMBL/GenBank/DDBJ whole genome shotgun (WGS) entry which is preliminary data.</text>
</comment>
<dbReference type="RefSeq" id="WP_008504197.1">
    <property type="nucleotide sequence ID" value="NZ_RBKU01000001.1"/>
</dbReference>
<keyword evidence="2" id="KW-1185">Reference proteome</keyword>
<sequence length="126" mass="15008">MKNLRNLTNADKAKLLHELFPDEIPYLLDRIIIVCADLKTNQEQHRKTWDFGLMTFDMWLQLSEQVEERINKYRSSLVKSSKVFSDRLFSSFDYTVLFVNDRIVKYAQHNSEDEKFKLAVELLFNA</sequence>
<evidence type="ECO:0000313" key="2">
    <source>
        <dbReference type="Proteomes" id="UP000268007"/>
    </source>
</evidence>
<protein>
    <submittedName>
        <fullName evidence="1">Uncharacterized protein</fullName>
    </submittedName>
</protein>
<accession>A0A495J1G9</accession>
<dbReference type="OrthoDB" id="969612at2"/>